<proteinExistence type="predicted"/>
<feature type="region of interest" description="Disordered" evidence="1">
    <location>
        <begin position="173"/>
        <end position="209"/>
    </location>
</feature>
<dbReference type="AlphaFoldDB" id="A0A2P8E5C5"/>
<accession>A0A2P8E5C5</accession>
<evidence type="ECO:0000313" key="2">
    <source>
        <dbReference type="EMBL" id="PSL04684.1"/>
    </source>
</evidence>
<name>A0A2P8E5C5_9ACTN</name>
<protein>
    <submittedName>
        <fullName evidence="2">Uncharacterized protein</fullName>
    </submittedName>
</protein>
<keyword evidence="3" id="KW-1185">Reference proteome</keyword>
<comment type="caution">
    <text evidence="2">The sequence shown here is derived from an EMBL/GenBank/DDBJ whole genome shotgun (WGS) entry which is preliminary data.</text>
</comment>
<dbReference type="EMBL" id="PYGE01000005">
    <property type="protein sequence ID" value="PSL04684.1"/>
    <property type="molecule type" value="Genomic_DNA"/>
</dbReference>
<reference evidence="2 3" key="1">
    <citation type="submission" date="2018-03" db="EMBL/GenBank/DDBJ databases">
        <title>Genomic Encyclopedia of Archaeal and Bacterial Type Strains, Phase II (KMG-II): from individual species to whole genera.</title>
        <authorList>
            <person name="Goeker M."/>
        </authorList>
    </citation>
    <scope>NUCLEOTIDE SEQUENCE [LARGE SCALE GENOMIC DNA]</scope>
    <source>
        <strain evidence="2 3">DSM 45211</strain>
    </source>
</reference>
<gene>
    <name evidence="2" type="ORF">CLV30_105150</name>
</gene>
<dbReference type="RefSeq" id="WP_240723301.1">
    <property type="nucleotide sequence ID" value="NZ_PYGE01000005.1"/>
</dbReference>
<feature type="compositionally biased region" description="Pro residues" evidence="1">
    <location>
        <begin position="187"/>
        <end position="197"/>
    </location>
</feature>
<evidence type="ECO:0000313" key="3">
    <source>
        <dbReference type="Proteomes" id="UP000243528"/>
    </source>
</evidence>
<dbReference type="Proteomes" id="UP000243528">
    <property type="component" value="Unassembled WGS sequence"/>
</dbReference>
<evidence type="ECO:0000256" key="1">
    <source>
        <dbReference type="SAM" id="MobiDB-lite"/>
    </source>
</evidence>
<organism evidence="2 3">
    <name type="scientific">Haloactinopolyspora alba</name>
    <dbReference type="NCBI Taxonomy" id="648780"/>
    <lineage>
        <taxon>Bacteria</taxon>
        <taxon>Bacillati</taxon>
        <taxon>Actinomycetota</taxon>
        <taxon>Actinomycetes</taxon>
        <taxon>Jiangellales</taxon>
        <taxon>Jiangellaceae</taxon>
        <taxon>Haloactinopolyspora</taxon>
    </lineage>
</organism>
<feature type="compositionally biased region" description="Basic and acidic residues" evidence="1">
    <location>
        <begin position="173"/>
        <end position="182"/>
    </location>
</feature>
<sequence>MSREWAVAEVARTGPIPHALVVADAAASTGADLHEGAAHMSGWVGVHRARWVAAHADPLAESPIETLGRFTCIEFDLPMPVSNAWVGAERPEFRVDGLWPHHGVASEADGAIKYDNRPDASQIVARQSEREWRLRRLGLDLARYDWDLASRDRAELARRFTALLRDNPPRHEPIRWWKHDPDTGPVEPQPHDWPSPRPASIVLPAGWDR</sequence>